<reference evidence="6 7" key="1">
    <citation type="submission" date="2017-02" db="EMBL/GenBank/DDBJ databases">
        <title>Pseudoalteromonas ulvae TC14 Genome.</title>
        <authorList>
            <person name="Molmeret M."/>
        </authorList>
    </citation>
    <scope>NUCLEOTIDE SEQUENCE [LARGE SCALE GENOMIC DNA]</scope>
    <source>
        <strain evidence="6">TC14</strain>
    </source>
</reference>
<comment type="similarity">
    <text evidence="2">Belongs to the bacterial solute-binding protein 2 family.</text>
</comment>
<accession>A0A244CPV4</accession>
<dbReference type="OrthoDB" id="245475at2"/>
<feature type="domain" description="Periplasmic binding protein" evidence="5">
    <location>
        <begin position="38"/>
        <end position="247"/>
    </location>
</feature>
<dbReference type="InterPro" id="IPR025997">
    <property type="entry name" value="SBP_2_dom"/>
</dbReference>
<protein>
    <recommendedName>
        <fullName evidence="5">Periplasmic binding protein domain-containing protein</fullName>
    </recommendedName>
</protein>
<feature type="chain" id="PRO_5012331524" description="Periplasmic binding protein domain-containing protein" evidence="4">
    <location>
        <begin position="23"/>
        <end position="355"/>
    </location>
</feature>
<dbReference type="SUPFAM" id="SSF53822">
    <property type="entry name" value="Periplasmic binding protein-like I"/>
    <property type="match status" value="1"/>
</dbReference>
<comment type="subcellular location">
    <subcellularLocation>
        <location evidence="1">Cell envelope</location>
    </subcellularLocation>
</comment>
<dbReference type="Gene3D" id="3.40.50.2300">
    <property type="match status" value="2"/>
</dbReference>
<dbReference type="AlphaFoldDB" id="A0A244CPV4"/>
<evidence type="ECO:0000259" key="5">
    <source>
        <dbReference type="Pfam" id="PF13407"/>
    </source>
</evidence>
<evidence type="ECO:0000313" key="6">
    <source>
        <dbReference type="EMBL" id="OUL57598.1"/>
    </source>
</evidence>
<keyword evidence="3 4" id="KW-0732">Signal</keyword>
<gene>
    <name evidence="6" type="ORF">B1199_11045</name>
</gene>
<sequence length="355" mass="40441">MNLIKSLVICFFVFLKCAPANAISVVFINPGHQQENSTGHFWLNVDRFMQAAADDFNIDLKTFFANRDHIYMKSLLLQAIRLKPDFIILVNEKGVGLEMLKMTNQANIPTLFLFNGLRDEDWKNQSHNITEYPFLVASIEPDNYQAGFKLAQELLKQHQIRSNDPAKILALHGDYNTYAAIDRKKGMTDAFNAATIAVEIVGEDVANWSQAQSETLSQAWLTRFSDINLIWAANDPIAFGARKASLENYQSRVIGGINWDKKPDFAKDLISIGGHVTLGGYAMAYINDYYHQLLPRQEIALQVDIFERESKQSSKTLISLQNKQQLHKIDFTKFSLQHRTPLTYTIDNLVKAHKR</sequence>
<dbReference type="Pfam" id="PF13407">
    <property type="entry name" value="Peripla_BP_4"/>
    <property type="match status" value="1"/>
</dbReference>
<proteinExistence type="inferred from homology"/>
<dbReference type="GO" id="GO:0055085">
    <property type="term" value="P:transmembrane transport"/>
    <property type="evidence" value="ECO:0007669"/>
    <property type="project" value="UniProtKB-ARBA"/>
</dbReference>
<evidence type="ECO:0000256" key="1">
    <source>
        <dbReference type="ARBA" id="ARBA00004196"/>
    </source>
</evidence>
<name>A0A244CPV4_PSEDV</name>
<evidence type="ECO:0000256" key="2">
    <source>
        <dbReference type="ARBA" id="ARBA00007639"/>
    </source>
</evidence>
<feature type="signal peptide" evidence="4">
    <location>
        <begin position="1"/>
        <end position="22"/>
    </location>
</feature>
<dbReference type="CDD" id="cd06324">
    <property type="entry name" value="PBP1_ABC_sugar_binding-like"/>
    <property type="match status" value="1"/>
</dbReference>
<evidence type="ECO:0000256" key="3">
    <source>
        <dbReference type="ARBA" id="ARBA00022729"/>
    </source>
</evidence>
<dbReference type="PANTHER" id="PTHR46847">
    <property type="entry name" value="D-ALLOSE-BINDING PERIPLASMIC PROTEIN-RELATED"/>
    <property type="match status" value="1"/>
</dbReference>
<dbReference type="EMBL" id="MWPV01000003">
    <property type="protein sequence ID" value="OUL57598.1"/>
    <property type="molecule type" value="Genomic_DNA"/>
</dbReference>
<dbReference type="InterPro" id="IPR028082">
    <property type="entry name" value="Peripla_BP_I"/>
</dbReference>
<comment type="caution">
    <text evidence="6">The sequence shown here is derived from an EMBL/GenBank/DDBJ whole genome shotgun (WGS) entry which is preliminary data.</text>
</comment>
<organism evidence="6 7">
    <name type="scientific">Pseudoalteromonas ulvae</name>
    <dbReference type="NCBI Taxonomy" id="107327"/>
    <lineage>
        <taxon>Bacteria</taxon>
        <taxon>Pseudomonadati</taxon>
        <taxon>Pseudomonadota</taxon>
        <taxon>Gammaproteobacteria</taxon>
        <taxon>Alteromonadales</taxon>
        <taxon>Pseudoalteromonadaceae</taxon>
        <taxon>Pseudoalteromonas</taxon>
    </lineage>
</organism>
<evidence type="ECO:0000313" key="7">
    <source>
        <dbReference type="Proteomes" id="UP000194841"/>
    </source>
</evidence>
<dbReference type="GO" id="GO:0030313">
    <property type="term" value="C:cell envelope"/>
    <property type="evidence" value="ECO:0007669"/>
    <property type="project" value="UniProtKB-SubCell"/>
</dbReference>
<evidence type="ECO:0000256" key="4">
    <source>
        <dbReference type="SAM" id="SignalP"/>
    </source>
</evidence>
<dbReference type="RefSeq" id="WP_086744181.1">
    <property type="nucleotide sequence ID" value="NZ_MWPV01000003.1"/>
</dbReference>
<keyword evidence="7" id="KW-1185">Reference proteome</keyword>
<dbReference type="PANTHER" id="PTHR46847:SF2">
    <property type="entry name" value="ABC TRANSPORTER SUGAR-BINDING PROTEIN"/>
    <property type="match status" value="1"/>
</dbReference>
<dbReference type="Proteomes" id="UP000194841">
    <property type="component" value="Unassembled WGS sequence"/>
</dbReference>
<dbReference type="GO" id="GO:0030246">
    <property type="term" value="F:carbohydrate binding"/>
    <property type="evidence" value="ECO:0007669"/>
    <property type="project" value="UniProtKB-ARBA"/>
</dbReference>